<evidence type="ECO:0000313" key="4">
    <source>
        <dbReference type="Proteomes" id="UP000078595"/>
    </source>
</evidence>
<evidence type="ECO:0000256" key="1">
    <source>
        <dbReference type="SAM" id="MobiDB-lite"/>
    </source>
</evidence>
<dbReference type="KEGG" id="kdj:28969378"/>
<dbReference type="VEuPathDB" id="FungiDB:I303_05679"/>
<evidence type="ECO:0000313" key="3">
    <source>
        <dbReference type="EMBL" id="WWC63058.1"/>
    </source>
</evidence>
<dbReference type="GeneID" id="28969378"/>
<reference evidence="3" key="3">
    <citation type="submission" date="2024-02" db="EMBL/GenBank/DDBJ databases">
        <title>Comparative genomics of Cryptococcus and Kwoniella reveals pathogenesis evolution and contrasting modes of karyotype evolution via chromosome fusion or intercentromeric recombination.</title>
        <authorList>
            <person name="Coelho M.A."/>
            <person name="David-Palma M."/>
            <person name="Shea T."/>
            <person name="Bowers K."/>
            <person name="McGinley-Smith S."/>
            <person name="Mohammad A.W."/>
            <person name="Gnirke A."/>
            <person name="Yurkov A.M."/>
            <person name="Nowrousian M."/>
            <person name="Sun S."/>
            <person name="Cuomo C.A."/>
            <person name="Heitman J."/>
        </authorList>
    </citation>
    <scope>NUCLEOTIDE SEQUENCE</scope>
    <source>
        <strain evidence="3">CBS 10117</strain>
    </source>
</reference>
<evidence type="ECO:0000313" key="2">
    <source>
        <dbReference type="EMBL" id="OBR83401.1"/>
    </source>
</evidence>
<dbReference type="AlphaFoldDB" id="A0A1A6A014"/>
<organism evidence="2">
    <name type="scientific">Kwoniella dejecticola CBS 10117</name>
    <dbReference type="NCBI Taxonomy" id="1296121"/>
    <lineage>
        <taxon>Eukaryota</taxon>
        <taxon>Fungi</taxon>
        <taxon>Dikarya</taxon>
        <taxon>Basidiomycota</taxon>
        <taxon>Agaricomycotina</taxon>
        <taxon>Tremellomycetes</taxon>
        <taxon>Tremellales</taxon>
        <taxon>Cryptococcaceae</taxon>
        <taxon>Kwoniella</taxon>
    </lineage>
</organism>
<reference evidence="3" key="2">
    <citation type="submission" date="2013-07" db="EMBL/GenBank/DDBJ databases">
        <authorList>
            <consortium name="The Broad Institute Genome Sequencing Platform"/>
            <person name="Cuomo C."/>
            <person name="Litvintseva A."/>
            <person name="Chen Y."/>
            <person name="Heitman J."/>
            <person name="Sun S."/>
            <person name="Springer D."/>
            <person name="Dromer F."/>
            <person name="Young S.K."/>
            <person name="Zeng Q."/>
            <person name="Gargeya S."/>
            <person name="Fitzgerald M."/>
            <person name="Abouelleil A."/>
            <person name="Alvarado L."/>
            <person name="Berlin A.M."/>
            <person name="Chapman S.B."/>
            <person name="Dewar J."/>
            <person name="Goldberg J."/>
            <person name="Griggs A."/>
            <person name="Gujja S."/>
            <person name="Hansen M."/>
            <person name="Howarth C."/>
            <person name="Imamovic A."/>
            <person name="Larimer J."/>
            <person name="McCowan C."/>
            <person name="Murphy C."/>
            <person name="Pearson M."/>
            <person name="Priest M."/>
            <person name="Roberts A."/>
            <person name="Saif S."/>
            <person name="Shea T."/>
            <person name="Sykes S."/>
            <person name="Wortman J."/>
            <person name="Nusbaum C."/>
            <person name="Birren B."/>
        </authorList>
    </citation>
    <scope>NUCLEOTIDE SEQUENCE</scope>
    <source>
        <strain evidence="3">CBS 10117</strain>
    </source>
</reference>
<name>A0A1A6A014_9TREE</name>
<accession>A0A1A6A014</accession>
<feature type="compositionally biased region" description="Basic and acidic residues" evidence="1">
    <location>
        <begin position="39"/>
        <end position="52"/>
    </location>
</feature>
<dbReference type="EMBL" id="CP144536">
    <property type="protein sequence ID" value="WWC63058.1"/>
    <property type="molecule type" value="Genomic_DNA"/>
</dbReference>
<reference evidence="2" key="1">
    <citation type="submission" date="2013-07" db="EMBL/GenBank/DDBJ databases">
        <title>The Genome Sequence of Cryptococcus dejecticola CBS10117.</title>
        <authorList>
            <consortium name="The Broad Institute Genome Sequencing Platform"/>
            <person name="Cuomo C."/>
            <person name="Litvintseva A."/>
            <person name="Chen Y."/>
            <person name="Heitman J."/>
            <person name="Sun S."/>
            <person name="Springer D."/>
            <person name="Dromer F."/>
            <person name="Young S.K."/>
            <person name="Zeng Q."/>
            <person name="Gargeya S."/>
            <person name="Fitzgerald M."/>
            <person name="Abouelleil A."/>
            <person name="Alvarado L."/>
            <person name="Berlin A.M."/>
            <person name="Chapman S.B."/>
            <person name="Dewar J."/>
            <person name="Goldberg J."/>
            <person name="Griggs A."/>
            <person name="Gujja S."/>
            <person name="Hansen M."/>
            <person name="Howarth C."/>
            <person name="Imamovic A."/>
            <person name="Larimer J."/>
            <person name="McCowan C."/>
            <person name="Murphy C."/>
            <person name="Pearson M."/>
            <person name="Priest M."/>
            <person name="Roberts A."/>
            <person name="Saif S."/>
            <person name="Shea T."/>
            <person name="Sykes S."/>
            <person name="Wortman J."/>
            <person name="Nusbaum C."/>
            <person name="Birren B."/>
        </authorList>
    </citation>
    <scope>NUCLEOTIDE SEQUENCE [LARGE SCALE GENOMIC DNA]</scope>
    <source>
        <strain evidence="2">CBS 10117</strain>
    </source>
</reference>
<dbReference type="Proteomes" id="UP000078595">
    <property type="component" value="Chromosome 7"/>
</dbReference>
<feature type="compositionally biased region" description="Polar residues" evidence="1">
    <location>
        <begin position="66"/>
        <end position="75"/>
    </location>
</feature>
<dbReference type="RefSeq" id="XP_018261243.1">
    <property type="nucleotide sequence ID" value="XM_018408971.1"/>
</dbReference>
<proteinExistence type="predicted"/>
<dbReference type="EMBL" id="KI894033">
    <property type="protein sequence ID" value="OBR83401.1"/>
    <property type="molecule type" value="Genomic_DNA"/>
</dbReference>
<feature type="compositionally biased region" description="Polar residues" evidence="1">
    <location>
        <begin position="12"/>
        <end position="36"/>
    </location>
</feature>
<gene>
    <name evidence="2" type="ORF">I303_05679</name>
    <name evidence="3" type="ORF">I303_105657</name>
</gene>
<sequence>MTPRASFMPDGTETTLGSVCQYPDTKTSQGSRQASQRGYEPRDVDEHTKDVWEPNQSGGWDRYTRQSDGTWTKAQ</sequence>
<protein>
    <submittedName>
        <fullName evidence="2">Uncharacterized protein</fullName>
    </submittedName>
</protein>
<feature type="region of interest" description="Disordered" evidence="1">
    <location>
        <begin position="1"/>
        <end position="75"/>
    </location>
</feature>
<keyword evidence="4" id="KW-1185">Reference proteome</keyword>